<organism evidence="1 2">
    <name type="scientific">Phlebia brevispora</name>
    <dbReference type="NCBI Taxonomy" id="194682"/>
    <lineage>
        <taxon>Eukaryota</taxon>
        <taxon>Fungi</taxon>
        <taxon>Dikarya</taxon>
        <taxon>Basidiomycota</taxon>
        <taxon>Agaricomycotina</taxon>
        <taxon>Agaricomycetes</taxon>
        <taxon>Polyporales</taxon>
        <taxon>Meruliaceae</taxon>
        <taxon>Phlebia</taxon>
    </lineage>
</organism>
<reference evidence="1" key="1">
    <citation type="submission" date="2022-07" db="EMBL/GenBank/DDBJ databases">
        <title>Genome Sequence of Phlebia brevispora.</title>
        <authorList>
            <person name="Buettner E."/>
        </authorList>
    </citation>
    <scope>NUCLEOTIDE SEQUENCE</scope>
    <source>
        <strain evidence="1">MPL23</strain>
    </source>
</reference>
<keyword evidence="2" id="KW-1185">Reference proteome</keyword>
<evidence type="ECO:0000313" key="1">
    <source>
        <dbReference type="EMBL" id="KAJ3559181.1"/>
    </source>
</evidence>
<protein>
    <submittedName>
        <fullName evidence="1">Uncharacterized protein</fullName>
    </submittedName>
</protein>
<name>A0ACC1TEA8_9APHY</name>
<proteinExistence type="predicted"/>
<accession>A0ACC1TEA8</accession>
<dbReference type="EMBL" id="JANHOG010000041">
    <property type="protein sequence ID" value="KAJ3559181.1"/>
    <property type="molecule type" value="Genomic_DNA"/>
</dbReference>
<evidence type="ECO:0000313" key="2">
    <source>
        <dbReference type="Proteomes" id="UP001148662"/>
    </source>
</evidence>
<gene>
    <name evidence="1" type="ORF">NM688_g491</name>
</gene>
<sequence length="379" mass="41987">MLKPSSFSFGQEVRYTPVEVAESDESHEDRSAEWCASFILLFGFIAINAIYVIWLLFYIKIYVHPVPRNALNKTEAGFYTYQTFLYMIGVCVGFLDTVVALACGVWNWPKRERMNIIIYTFLFFLSICLVLFVIAAGVGGSWIIPFAAQAYEWTHGCDSYPMYAILTGGTTNIAYFYNSSGQQLYTYTLATADFPGVQQLTFDLSSWETSQASISADMYPTLQNITYNLNTSGITGSCATPLSQNKSDCVNGTFTKDSYFPLNLTSTVPLGNDTQAPAQSLTSELGPGPKEMLFASWTEAALILRQLNAGQNASDAILRTAVHKLYHCRELKVCINGVPGRGPAGAEVLVPMGLLFQQHAQYASWCFEHRWNSGMGPDP</sequence>
<comment type="caution">
    <text evidence="1">The sequence shown here is derived from an EMBL/GenBank/DDBJ whole genome shotgun (WGS) entry which is preliminary data.</text>
</comment>
<dbReference type="Proteomes" id="UP001148662">
    <property type="component" value="Unassembled WGS sequence"/>
</dbReference>